<dbReference type="InterPro" id="IPR011032">
    <property type="entry name" value="GroES-like_sf"/>
</dbReference>
<dbReference type="Gene3D" id="3.90.180.10">
    <property type="entry name" value="Medium-chain alcohol dehydrogenases, catalytic domain"/>
    <property type="match status" value="1"/>
</dbReference>
<dbReference type="InterPro" id="IPR045010">
    <property type="entry name" value="MDR_fam"/>
</dbReference>
<dbReference type="Proteomes" id="UP000663828">
    <property type="component" value="Unassembled WGS sequence"/>
</dbReference>
<evidence type="ECO:0000256" key="5">
    <source>
        <dbReference type="ARBA" id="ARBA00047878"/>
    </source>
</evidence>
<protein>
    <recommendedName>
        <fullName evidence="4">15-oxoprostaglandin 13-reductase</fullName>
        <ecNumber evidence="2">1.3.1.48</ecNumber>
    </recommendedName>
    <alternativeName>
        <fullName evidence="4">15-oxoprostaglandin 13-reductase</fullName>
    </alternativeName>
</protein>
<proteinExistence type="inferred from homology"/>
<comment type="caution">
    <text evidence="10">The sequence shown here is derived from an EMBL/GenBank/DDBJ whole genome shotgun (WGS) entry which is preliminary data.</text>
</comment>
<reference evidence="10" key="1">
    <citation type="submission" date="2021-02" db="EMBL/GenBank/DDBJ databases">
        <authorList>
            <person name="Nowell W R."/>
        </authorList>
    </citation>
    <scope>NUCLEOTIDE SEQUENCE</scope>
</reference>
<keyword evidence="3" id="KW-0560">Oxidoreductase</keyword>
<dbReference type="InterPro" id="IPR041694">
    <property type="entry name" value="ADH_N_2"/>
</dbReference>
<dbReference type="Pfam" id="PF00107">
    <property type="entry name" value="ADH_zinc_N"/>
    <property type="match status" value="1"/>
</dbReference>
<dbReference type="SMART" id="SM00829">
    <property type="entry name" value="PKS_ER"/>
    <property type="match status" value="1"/>
</dbReference>
<evidence type="ECO:0000313" key="12">
    <source>
        <dbReference type="Proteomes" id="UP000663852"/>
    </source>
</evidence>
<dbReference type="GO" id="GO:0047522">
    <property type="term" value="F:15-oxoprostaglandin 13-reductase [NAD(P)+] activity"/>
    <property type="evidence" value="ECO:0007669"/>
    <property type="project" value="UniProtKB-EC"/>
</dbReference>
<comment type="catalytic activity">
    <reaction evidence="7">
        <text>13,14-dihydro-15-oxo-prostaglandin E1 + NADP(+) = 15-oxoprostaglandin E1 + NADPH + H(+)</text>
        <dbReference type="Rhea" id="RHEA:50584"/>
        <dbReference type="ChEBI" id="CHEBI:15378"/>
        <dbReference type="ChEBI" id="CHEBI:57401"/>
        <dbReference type="ChEBI" id="CHEBI:57783"/>
        <dbReference type="ChEBI" id="CHEBI:58349"/>
        <dbReference type="ChEBI" id="CHEBI:133408"/>
    </reaction>
    <physiologicalReaction direction="right-to-left" evidence="7">
        <dbReference type="Rhea" id="RHEA:50586"/>
    </physiologicalReaction>
</comment>
<dbReference type="PANTHER" id="PTHR43205:SF7">
    <property type="entry name" value="PROSTAGLANDIN REDUCTASE 1"/>
    <property type="match status" value="1"/>
</dbReference>
<dbReference type="SUPFAM" id="SSF50129">
    <property type="entry name" value="GroES-like"/>
    <property type="match status" value="2"/>
</dbReference>
<feature type="domain" description="Enoyl reductase (ER)" evidence="8">
    <location>
        <begin position="18"/>
        <end position="327"/>
    </location>
</feature>
<evidence type="ECO:0000256" key="4">
    <source>
        <dbReference type="ARBA" id="ARBA00033119"/>
    </source>
</evidence>
<dbReference type="OrthoDB" id="809632at2759"/>
<gene>
    <name evidence="10" type="ORF">EDS130_LOCUS18577</name>
    <name evidence="9" type="ORF">XAT740_LOCUS4730</name>
</gene>
<dbReference type="Proteomes" id="UP000663852">
    <property type="component" value="Unassembled WGS sequence"/>
</dbReference>
<evidence type="ECO:0000256" key="1">
    <source>
        <dbReference type="ARBA" id="ARBA00010460"/>
    </source>
</evidence>
<dbReference type="FunFam" id="3.40.50.720:FF:000121">
    <property type="entry name" value="Prostaglandin reductase 2"/>
    <property type="match status" value="1"/>
</dbReference>
<organism evidence="10 12">
    <name type="scientific">Adineta ricciae</name>
    <name type="common">Rotifer</name>
    <dbReference type="NCBI Taxonomy" id="249248"/>
    <lineage>
        <taxon>Eukaryota</taxon>
        <taxon>Metazoa</taxon>
        <taxon>Spiralia</taxon>
        <taxon>Gnathifera</taxon>
        <taxon>Rotifera</taxon>
        <taxon>Eurotatoria</taxon>
        <taxon>Bdelloidea</taxon>
        <taxon>Adinetida</taxon>
        <taxon>Adinetidae</taxon>
        <taxon>Adineta</taxon>
    </lineage>
</organism>
<evidence type="ECO:0000259" key="8">
    <source>
        <dbReference type="SMART" id="SM00829"/>
    </source>
</evidence>
<dbReference type="InterPro" id="IPR036291">
    <property type="entry name" value="NAD(P)-bd_dom_sf"/>
</dbReference>
<comment type="catalytic activity">
    <reaction evidence="6">
        <text>13,14-dihydro-15-oxo-PGF2alpha + NADP(+) = 15-oxoprostaglandin F2alpha + NADPH + H(+)</text>
        <dbReference type="Rhea" id="RHEA:50588"/>
        <dbReference type="ChEBI" id="CHEBI:15378"/>
        <dbReference type="ChEBI" id="CHEBI:57783"/>
        <dbReference type="ChEBI" id="CHEBI:58349"/>
        <dbReference type="ChEBI" id="CHEBI:133374"/>
        <dbReference type="ChEBI" id="CHEBI:133409"/>
    </reaction>
    <physiologicalReaction direction="right-to-left" evidence="6">
        <dbReference type="Rhea" id="RHEA:50590"/>
    </physiologicalReaction>
</comment>
<evidence type="ECO:0000256" key="3">
    <source>
        <dbReference type="ARBA" id="ARBA00023002"/>
    </source>
</evidence>
<accession>A0A814M1H7</accession>
<comment type="similarity">
    <text evidence="1">Belongs to the NADP-dependent oxidoreductase L4BD family.</text>
</comment>
<keyword evidence="11" id="KW-1185">Reference proteome</keyword>
<dbReference type="AlphaFoldDB" id="A0A814M1H7"/>
<name>A0A814M1H7_ADIRI</name>
<dbReference type="GO" id="GO:0006693">
    <property type="term" value="P:prostaglandin metabolic process"/>
    <property type="evidence" value="ECO:0007669"/>
    <property type="project" value="TreeGrafter"/>
</dbReference>
<dbReference type="PANTHER" id="PTHR43205">
    <property type="entry name" value="PROSTAGLANDIN REDUCTASE"/>
    <property type="match status" value="1"/>
</dbReference>
<dbReference type="Gene3D" id="3.40.50.720">
    <property type="entry name" value="NAD(P)-binding Rossmann-like Domain"/>
    <property type="match status" value="1"/>
</dbReference>
<dbReference type="InterPro" id="IPR020843">
    <property type="entry name" value="ER"/>
</dbReference>
<evidence type="ECO:0000313" key="11">
    <source>
        <dbReference type="Proteomes" id="UP000663828"/>
    </source>
</evidence>
<dbReference type="SUPFAM" id="SSF51735">
    <property type="entry name" value="NAD(P)-binding Rossmann-fold domains"/>
    <property type="match status" value="1"/>
</dbReference>
<comment type="catalytic activity">
    <reaction evidence="5">
        <text>13,14-dihydro-15-oxo-prostaglandin F1alpha + NADP(+) = 15-oxoprostaglandin F1alpha + NADPH + H(+)</text>
        <dbReference type="Rhea" id="RHEA:50592"/>
        <dbReference type="ChEBI" id="CHEBI:15378"/>
        <dbReference type="ChEBI" id="CHEBI:57783"/>
        <dbReference type="ChEBI" id="CHEBI:58349"/>
        <dbReference type="ChEBI" id="CHEBI:79072"/>
        <dbReference type="ChEBI" id="CHEBI:133411"/>
    </reaction>
    <physiologicalReaction direction="right-to-left" evidence="5">
        <dbReference type="Rhea" id="RHEA:50594"/>
    </physiologicalReaction>
</comment>
<evidence type="ECO:0000256" key="2">
    <source>
        <dbReference type="ARBA" id="ARBA00011981"/>
    </source>
</evidence>
<dbReference type="EMBL" id="CAJNOR010000197">
    <property type="protein sequence ID" value="CAF0836318.1"/>
    <property type="molecule type" value="Genomic_DNA"/>
</dbReference>
<dbReference type="EC" id="1.3.1.48" evidence="2"/>
<dbReference type="InterPro" id="IPR013149">
    <property type="entry name" value="ADH-like_C"/>
</dbReference>
<dbReference type="EMBL" id="CAJNOJ010000086">
    <property type="protein sequence ID" value="CAF1073631.1"/>
    <property type="molecule type" value="Genomic_DNA"/>
</dbReference>
<sequence length="333" mass="36975">MVKVRHWSRPQPFQAEVTEKDLKLVEEDISEDLQPGEVLLESVYLTVDPYMRVHGEPMGEHKTMFGEACLKVIRTRNGEFPLGTLALAFSGWRTHYLSKDGKDLRPIPFDLGSLSPSVTLGVLGMPGLTAYFGFRLLEPKAGEVCVVNGAAGAVGSIVGQLAKHKGLTVIGFAGSDEKCQWLTKELKFDYAFNYKKISLENALKTAAPKGVDVFFDNVGGEFFHQMITKHMAHGGRISICGSISNYNDTEKQKFPQINMDVLMNELTIRGFNILTYAKEFQTAWNEMVPLVKTGELKFKETVFDGFDKMPNAFVGLFKGENTGKAIVKASNYP</sequence>
<evidence type="ECO:0000256" key="7">
    <source>
        <dbReference type="ARBA" id="ARBA00049070"/>
    </source>
</evidence>
<evidence type="ECO:0000256" key="6">
    <source>
        <dbReference type="ARBA" id="ARBA00048290"/>
    </source>
</evidence>
<dbReference type="Pfam" id="PF16884">
    <property type="entry name" value="ADH_N_2"/>
    <property type="match status" value="1"/>
</dbReference>
<evidence type="ECO:0000313" key="10">
    <source>
        <dbReference type="EMBL" id="CAF1073631.1"/>
    </source>
</evidence>
<evidence type="ECO:0000313" key="9">
    <source>
        <dbReference type="EMBL" id="CAF0836318.1"/>
    </source>
</evidence>